<evidence type="ECO:0008006" key="4">
    <source>
        <dbReference type="Google" id="ProtNLM"/>
    </source>
</evidence>
<evidence type="ECO:0000313" key="2">
    <source>
        <dbReference type="EMBL" id="MBN9644057.1"/>
    </source>
</evidence>
<dbReference type="AlphaFoldDB" id="A0A939E242"/>
<evidence type="ECO:0000313" key="3">
    <source>
        <dbReference type="Proteomes" id="UP000664332"/>
    </source>
</evidence>
<feature type="compositionally biased region" description="Basic and acidic residues" evidence="1">
    <location>
        <begin position="1"/>
        <end position="17"/>
    </location>
</feature>
<feature type="region of interest" description="Disordered" evidence="1">
    <location>
        <begin position="80"/>
        <end position="101"/>
    </location>
</feature>
<proteinExistence type="predicted"/>
<feature type="compositionally biased region" description="Pro residues" evidence="1">
    <location>
        <begin position="273"/>
        <end position="286"/>
    </location>
</feature>
<protein>
    <recommendedName>
        <fullName evidence="4">Anti-sigma-D factor RsdA sigma factor binding region domain-containing protein</fullName>
    </recommendedName>
</protein>
<evidence type="ECO:0000256" key="1">
    <source>
        <dbReference type="SAM" id="MobiDB-lite"/>
    </source>
</evidence>
<feature type="compositionally biased region" description="Low complexity" evidence="1">
    <location>
        <begin position="324"/>
        <end position="333"/>
    </location>
</feature>
<name>A0A939E242_9CORY</name>
<sequence>MSEHRQGHTNGPDREENFSGDDAFIDALSQGIDPTDGTDELAALLLGLREEVVAPMPPTPVVCGPEDDDVATTVLPAVGSLDARRRNRPEPSAAPAADGDAAVTDLDHRRGSHSGWFGHGLIGAAAATLIIAGGGAMVHSAQPGDSLWGINQALFTDHAAVVELTATLEEADSRNAEGDVQGALKLLEQAKALAQEMNAKEQAGHPSPVTATVKQTVTATVPADPVTVTAPAAVPPPVTQTVMVTETVTPSPLPSAPNLEPGVRPTTSALTPPSFPAPTSPAPAPVAPENTSRQPAPTEAAPAPAAPTTSRAEGTHVSAPSVVVTTGRAPAPTGGAGPDDGTGTVPTGSAADTVDRGAPVTRTED</sequence>
<feature type="region of interest" description="Disordered" evidence="1">
    <location>
        <begin position="248"/>
        <end position="365"/>
    </location>
</feature>
<comment type="caution">
    <text evidence="2">The sequence shown here is derived from an EMBL/GenBank/DDBJ whole genome shotgun (WGS) entry which is preliminary data.</text>
</comment>
<organism evidence="2 3">
    <name type="scientific">Corynebacterium mendelii</name>
    <dbReference type="NCBI Taxonomy" id="2765362"/>
    <lineage>
        <taxon>Bacteria</taxon>
        <taxon>Bacillati</taxon>
        <taxon>Actinomycetota</taxon>
        <taxon>Actinomycetes</taxon>
        <taxon>Mycobacteriales</taxon>
        <taxon>Corynebacteriaceae</taxon>
        <taxon>Corynebacterium</taxon>
    </lineage>
</organism>
<dbReference type="Proteomes" id="UP000664332">
    <property type="component" value="Unassembled WGS sequence"/>
</dbReference>
<gene>
    <name evidence="2" type="ORF">JZY06_05410</name>
</gene>
<feature type="region of interest" description="Disordered" evidence="1">
    <location>
        <begin position="1"/>
        <end position="22"/>
    </location>
</feature>
<keyword evidence="3" id="KW-1185">Reference proteome</keyword>
<dbReference type="EMBL" id="JAFLEQ010000008">
    <property type="protein sequence ID" value="MBN9644057.1"/>
    <property type="molecule type" value="Genomic_DNA"/>
</dbReference>
<dbReference type="RefSeq" id="WP_207118947.1">
    <property type="nucleotide sequence ID" value="NZ_JAFLEQ010000008.1"/>
</dbReference>
<accession>A0A939E242</accession>
<feature type="compositionally biased region" description="Low complexity" evidence="1">
    <location>
        <begin position="295"/>
        <end position="309"/>
    </location>
</feature>
<reference evidence="2" key="1">
    <citation type="submission" date="2021-03" db="EMBL/GenBank/DDBJ databases">
        <authorList>
            <person name="Sun Q."/>
        </authorList>
    </citation>
    <scope>NUCLEOTIDE SEQUENCE</scope>
    <source>
        <strain evidence="2">CCM 8862</strain>
    </source>
</reference>